<dbReference type="Pfam" id="PF00305">
    <property type="entry name" value="Lipoxygenase"/>
    <property type="match status" value="1"/>
</dbReference>
<evidence type="ECO:0000259" key="5">
    <source>
        <dbReference type="PROSITE" id="PS51393"/>
    </source>
</evidence>
<dbReference type="PROSITE" id="PS51393">
    <property type="entry name" value="LIPOXYGENASE_3"/>
    <property type="match status" value="1"/>
</dbReference>
<keyword evidence="1" id="KW-0479">Metal-binding</keyword>
<dbReference type="GO" id="GO:0034440">
    <property type="term" value="P:lipid oxidation"/>
    <property type="evidence" value="ECO:0007669"/>
    <property type="project" value="InterPro"/>
</dbReference>
<evidence type="ECO:0000313" key="6">
    <source>
        <dbReference type="EMBL" id="KAH0469546.1"/>
    </source>
</evidence>
<evidence type="ECO:0000256" key="4">
    <source>
        <dbReference type="SAM" id="MobiDB-lite"/>
    </source>
</evidence>
<feature type="domain" description="Lipoxygenase" evidence="5">
    <location>
        <begin position="1"/>
        <end position="214"/>
    </location>
</feature>
<dbReference type="Proteomes" id="UP000775213">
    <property type="component" value="Unassembled WGS sequence"/>
</dbReference>
<accession>A0AAV7HKE1</accession>
<dbReference type="InterPro" id="IPR036226">
    <property type="entry name" value="LipOase_C_sf"/>
</dbReference>
<sequence>MNLHRLKTHAAIAHRQLRHPIRKLLSPHYRGVAVEEPISPHNLHLLIQDYPYVVDGLAIWSAIESWVTEYCSIYYTSDDEVSTDKELQAWWKELREIGHGNKRDHEPWWPKLSTMVELIRTCTTIIWIASTLHVVVNFGEYPYAGYIPNQPTISRRLMTEPRLHPNSNENAPRPVPSSVPNSTELDTALGTARYLRVIGRFSHMVSAQNNISRV</sequence>
<evidence type="ECO:0000256" key="1">
    <source>
        <dbReference type="ARBA" id="ARBA00022723"/>
    </source>
</evidence>
<protein>
    <recommendedName>
        <fullName evidence="5">Lipoxygenase domain-containing protein</fullName>
    </recommendedName>
</protein>
<dbReference type="GO" id="GO:0016702">
    <property type="term" value="F:oxidoreductase activity, acting on single donors with incorporation of molecular oxygen, incorporation of two atoms of oxygen"/>
    <property type="evidence" value="ECO:0007669"/>
    <property type="project" value="InterPro"/>
</dbReference>
<dbReference type="AlphaFoldDB" id="A0AAV7HKE1"/>
<evidence type="ECO:0000313" key="7">
    <source>
        <dbReference type="Proteomes" id="UP000775213"/>
    </source>
</evidence>
<dbReference type="PANTHER" id="PTHR11771">
    <property type="entry name" value="LIPOXYGENASE"/>
    <property type="match status" value="1"/>
</dbReference>
<gene>
    <name evidence="6" type="ORF">IEQ34_001104</name>
</gene>
<name>A0AAV7HKE1_DENCH</name>
<keyword evidence="2" id="KW-0223">Dioxygenase</keyword>
<evidence type="ECO:0000256" key="3">
    <source>
        <dbReference type="ARBA" id="ARBA00023002"/>
    </source>
</evidence>
<proteinExistence type="predicted"/>
<dbReference type="SUPFAM" id="SSF48484">
    <property type="entry name" value="Lipoxigenase"/>
    <property type="match status" value="1"/>
</dbReference>
<dbReference type="EMBL" id="JAGFBR010000002">
    <property type="protein sequence ID" value="KAH0469546.1"/>
    <property type="molecule type" value="Genomic_DNA"/>
</dbReference>
<keyword evidence="3" id="KW-0560">Oxidoreductase</keyword>
<keyword evidence="7" id="KW-1185">Reference proteome</keyword>
<comment type="caution">
    <text evidence="6">The sequence shown here is derived from an EMBL/GenBank/DDBJ whole genome shotgun (WGS) entry which is preliminary data.</text>
</comment>
<evidence type="ECO:0000256" key="2">
    <source>
        <dbReference type="ARBA" id="ARBA00022964"/>
    </source>
</evidence>
<dbReference type="InterPro" id="IPR013819">
    <property type="entry name" value="LipOase_C"/>
</dbReference>
<dbReference type="Gene3D" id="1.20.245.10">
    <property type="entry name" value="Lipoxygenase-1, Domain 5"/>
    <property type="match status" value="1"/>
</dbReference>
<dbReference type="GO" id="GO:0046872">
    <property type="term" value="F:metal ion binding"/>
    <property type="evidence" value="ECO:0007669"/>
    <property type="project" value="UniProtKB-KW"/>
</dbReference>
<organism evidence="6 7">
    <name type="scientific">Dendrobium chrysotoxum</name>
    <name type="common">Orchid</name>
    <dbReference type="NCBI Taxonomy" id="161865"/>
    <lineage>
        <taxon>Eukaryota</taxon>
        <taxon>Viridiplantae</taxon>
        <taxon>Streptophyta</taxon>
        <taxon>Embryophyta</taxon>
        <taxon>Tracheophyta</taxon>
        <taxon>Spermatophyta</taxon>
        <taxon>Magnoliopsida</taxon>
        <taxon>Liliopsida</taxon>
        <taxon>Asparagales</taxon>
        <taxon>Orchidaceae</taxon>
        <taxon>Epidendroideae</taxon>
        <taxon>Malaxideae</taxon>
        <taxon>Dendrobiinae</taxon>
        <taxon>Dendrobium</taxon>
    </lineage>
</organism>
<feature type="region of interest" description="Disordered" evidence="4">
    <location>
        <begin position="162"/>
        <end position="182"/>
    </location>
</feature>
<dbReference type="InterPro" id="IPR000907">
    <property type="entry name" value="LipOase"/>
</dbReference>
<reference evidence="6 7" key="1">
    <citation type="journal article" date="2021" name="Hortic Res">
        <title>Chromosome-scale assembly of the Dendrobium chrysotoxum genome enhances the understanding of orchid evolution.</title>
        <authorList>
            <person name="Zhang Y."/>
            <person name="Zhang G.Q."/>
            <person name="Zhang D."/>
            <person name="Liu X.D."/>
            <person name="Xu X.Y."/>
            <person name="Sun W.H."/>
            <person name="Yu X."/>
            <person name="Zhu X."/>
            <person name="Wang Z.W."/>
            <person name="Zhao X."/>
            <person name="Zhong W.Y."/>
            <person name="Chen H."/>
            <person name="Yin W.L."/>
            <person name="Huang T."/>
            <person name="Niu S.C."/>
            <person name="Liu Z.J."/>
        </authorList>
    </citation>
    <scope>NUCLEOTIDE SEQUENCE [LARGE SCALE GENOMIC DNA]</scope>
    <source>
        <strain evidence="6">Lindl</strain>
    </source>
</reference>